<dbReference type="EC" id="1.14.-.-" evidence="1"/>
<proteinExistence type="inferred from homology"/>
<feature type="domain" description="Rhodanese" evidence="2">
    <location>
        <begin position="139"/>
        <end position="231"/>
    </location>
</feature>
<dbReference type="InterPro" id="IPR036873">
    <property type="entry name" value="Rhodanese-like_dom_sf"/>
</dbReference>
<comment type="similarity">
    <text evidence="1">Belongs to the TrhO family.</text>
</comment>
<name>A0A7Y9QYW2_9BURK</name>
<sequence length="291" mass="31865">MSPHAITVGEVIHSAFYRFTRLDDPVATAEVLRARSRDTGVLGSLVVATEGLSGVVAGPAAAVAAFEVALTGDPVFGGAFTGLHFKRSLCMTPPFARMKVHVKPEIVALGLDGVSGLDETAEQRAATHLSPAAWRELLTDEDVVVLDNRNRFEWRLGHFRGAVDPGVDNFRDFAELVRTQAPHWKACGQRVAMYCTGGIRCEKTGVWMREELGLEVFQLDGGILNYLEQTARTGQPDDTWRGECFVFDNRIALDAQLHETATTAEQVYDPAQPDEAWRLARARRLDTATGA</sequence>
<accession>A0A7Y9QYW2</accession>
<evidence type="ECO:0000313" key="4">
    <source>
        <dbReference type="Proteomes" id="UP000518288"/>
    </source>
</evidence>
<dbReference type="Gene3D" id="3.40.250.10">
    <property type="entry name" value="Rhodanese-like domain"/>
    <property type="match status" value="1"/>
</dbReference>
<dbReference type="GO" id="GO:0016705">
    <property type="term" value="F:oxidoreductase activity, acting on paired donors, with incorporation or reduction of molecular oxygen"/>
    <property type="evidence" value="ECO:0007669"/>
    <property type="project" value="UniProtKB-UniRule"/>
</dbReference>
<evidence type="ECO:0000313" key="3">
    <source>
        <dbReference type="EMBL" id="NYG32559.1"/>
    </source>
</evidence>
<dbReference type="Pfam" id="PF00581">
    <property type="entry name" value="Rhodanese"/>
    <property type="match status" value="1"/>
</dbReference>
<dbReference type="AlphaFoldDB" id="A0A7Y9QYW2"/>
<gene>
    <name evidence="1" type="primary">trhO</name>
    <name evidence="3" type="ORF">BDD16_001545</name>
</gene>
<comment type="caution">
    <text evidence="3">The sequence shown here is derived from an EMBL/GenBank/DDBJ whole genome shotgun (WGS) entry which is preliminary data.</text>
</comment>
<dbReference type="PROSITE" id="PS50206">
    <property type="entry name" value="RHODANESE_3"/>
    <property type="match status" value="1"/>
</dbReference>
<dbReference type="RefSeq" id="WP_179633440.1">
    <property type="nucleotide sequence ID" value="NZ_JACCFH010000001.1"/>
</dbReference>
<keyword evidence="1" id="KW-0819">tRNA processing</keyword>
<comment type="catalytic activity">
    <reaction evidence="1">
        <text>uridine(34) in tRNA + AH2 + O2 = 5-hydroxyuridine(34) in tRNA + A + H2O</text>
        <dbReference type="Rhea" id="RHEA:64224"/>
        <dbReference type="Rhea" id="RHEA-COMP:11727"/>
        <dbReference type="Rhea" id="RHEA-COMP:13381"/>
        <dbReference type="ChEBI" id="CHEBI:13193"/>
        <dbReference type="ChEBI" id="CHEBI:15377"/>
        <dbReference type="ChEBI" id="CHEBI:15379"/>
        <dbReference type="ChEBI" id="CHEBI:17499"/>
        <dbReference type="ChEBI" id="CHEBI:65315"/>
        <dbReference type="ChEBI" id="CHEBI:136877"/>
    </reaction>
</comment>
<dbReference type="InterPro" id="IPR001763">
    <property type="entry name" value="Rhodanese-like_dom"/>
</dbReference>
<dbReference type="Proteomes" id="UP000518288">
    <property type="component" value="Unassembled WGS sequence"/>
</dbReference>
<dbReference type="InterPro" id="IPR040503">
    <property type="entry name" value="TRHO_N"/>
</dbReference>
<reference evidence="3 4" key="1">
    <citation type="submission" date="2020-07" db="EMBL/GenBank/DDBJ databases">
        <title>Genomic Encyclopedia of Archaeal and Bacterial Type Strains, Phase II (KMG-II): from individual species to whole genera.</title>
        <authorList>
            <person name="Goeker M."/>
        </authorList>
    </citation>
    <scope>NUCLEOTIDE SEQUENCE [LARGE SCALE GENOMIC DNA]</scope>
    <source>
        <strain evidence="3 4">DSM 21226</strain>
    </source>
</reference>
<organism evidence="3 4">
    <name type="scientific">Sphaerotilus montanus</name>
    <dbReference type="NCBI Taxonomy" id="522889"/>
    <lineage>
        <taxon>Bacteria</taxon>
        <taxon>Pseudomonadati</taxon>
        <taxon>Pseudomonadota</taxon>
        <taxon>Betaproteobacteria</taxon>
        <taxon>Burkholderiales</taxon>
        <taxon>Sphaerotilaceae</taxon>
        <taxon>Sphaerotilus</taxon>
    </lineage>
</organism>
<dbReference type="SUPFAM" id="SSF52821">
    <property type="entry name" value="Rhodanese/Cell cycle control phosphatase"/>
    <property type="match status" value="1"/>
</dbReference>
<dbReference type="HAMAP" id="MF_00469">
    <property type="entry name" value="TrhO"/>
    <property type="match status" value="1"/>
</dbReference>
<evidence type="ECO:0000259" key="2">
    <source>
        <dbReference type="PROSITE" id="PS50206"/>
    </source>
</evidence>
<keyword evidence="4" id="KW-1185">Reference proteome</keyword>
<dbReference type="Gene3D" id="3.30.70.100">
    <property type="match status" value="1"/>
</dbReference>
<dbReference type="CDD" id="cd01518">
    <property type="entry name" value="RHOD_YceA"/>
    <property type="match status" value="1"/>
</dbReference>
<dbReference type="PANTHER" id="PTHR43268:SF3">
    <property type="entry name" value="RHODANESE-LIKE DOMAIN-CONTAINING PROTEIN 7-RELATED"/>
    <property type="match status" value="1"/>
</dbReference>
<dbReference type="Pfam" id="PF17773">
    <property type="entry name" value="UPF0176_N"/>
    <property type="match status" value="1"/>
</dbReference>
<evidence type="ECO:0000256" key="1">
    <source>
        <dbReference type="HAMAP-Rule" id="MF_00469"/>
    </source>
</evidence>
<dbReference type="SMART" id="SM00450">
    <property type="entry name" value="RHOD"/>
    <property type="match status" value="1"/>
</dbReference>
<dbReference type="EMBL" id="JACCFH010000001">
    <property type="protein sequence ID" value="NYG32559.1"/>
    <property type="molecule type" value="Genomic_DNA"/>
</dbReference>
<dbReference type="PANTHER" id="PTHR43268">
    <property type="entry name" value="THIOSULFATE SULFURTRANSFERASE/RHODANESE-LIKE DOMAIN-CONTAINING PROTEIN 2"/>
    <property type="match status" value="1"/>
</dbReference>
<protein>
    <recommendedName>
        <fullName evidence="1">tRNA uridine(34) hydroxylase</fullName>
        <ecNumber evidence="1">1.14.-.-</ecNumber>
    </recommendedName>
    <alternativeName>
        <fullName evidence="1">tRNA hydroxylation protein O</fullName>
    </alternativeName>
</protein>
<comment type="function">
    <text evidence="1">Catalyzes oxygen-dependent 5-hydroxyuridine (ho5U) modification at position 34 in tRNAs.</text>
</comment>
<dbReference type="InterPro" id="IPR020936">
    <property type="entry name" value="TrhO"/>
</dbReference>
<keyword evidence="1" id="KW-0560">Oxidoreductase</keyword>
<dbReference type="GO" id="GO:0006400">
    <property type="term" value="P:tRNA modification"/>
    <property type="evidence" value="ECO:0007669"/>
    <property type="project" value="UniProtKB-UniRule"/>
</dbReference>